<dbReference type="InterPro" id="IPR016181">
    <property type="entry name" value="Acyl_CoA_acyltransferase"/>
</dbReference>
<dbReference type="RefSeq" id="WP_208848273.1">
    <property type="nucleotide sequence ID" value="NZ_JAGGDJ010000009.1"/>
</dbReference>
<evidence type="ECO:0000259" key="1">
    <source>
        <dbReference type="PROSITE" id="PS51186"/>
    </source>
</evidence>
<organism evidence="2 3">
    <name type="scientific">Paenibacillus artemisiicola</name>
    <dbReference type="NCBI Taxonomy" id="1172618"/>
    <lineage>
        <taxon>Bacteria</taxon>
        <taxon>Bacillati</taxon>
        <taxon>Bacillota</taxon>
        <taxon>Bacilli</taxon>
        <taxon>Bacillales</taxon>
        <taxon>Paenibacillaceae</taxon>
        <taxon>Paenibacillus</taxon>
    </lineage>
</organism>
<protein>
    <submittedName>
        <fullName evidence="2">GNAT family N-acetyltransferase</fullName>
    </submittedName>
</protein>
<name>A0ABS3WAT1_9BACL</name>
<keyword evidence="3" id="KW-1185">Reference proteome</keyword>
<proteinExistence type="predicted"/>
<dbReference type="Pfam" id="PF00583">
    <property type="entry name" value="Acetyltransf_1"/>
    <property type="match status" value="1"/>
</dbReference>
<evidence type="ECO:0000313" key="2">
    <source>
        <dbReference type="EMBL" id="MBO7745403.1"/>
    </source>
</evidence>
<comment type="caution">
    <text evidence="2">The sequence shown here is derived from an EMBL/GenBank/DDBJ whole genome shotgun (WGS) entry which is preliminary data.</text>
</comment>
<dbReference type="PROSITE" id="PS51186">
    <property type="entry name" value="GNAT"/>
    <property type="match status" value="1"/>
</dbReference>
<gene>
    <name evidence="2" type="ORF">I8J29_14420</name>
</gene>
<dbReference type="Gene3D" id="3.40.630.30">
    <property type="match status" value="1"/>
</dbReference>
<evidence type="ECO:0000313" key="3">
    <source>
        <dbReference type="Proteomes" id="UP000670947"/>
    </source>
</evidence>
<dbReference type="SUPFAM" id="SSF55729">
    <property type="entry name" value="Acyl-CoA N-acyltransferases (Nat)"/>
    <property type="match status" value="1"/>
</dbReference>
<accession>A0ABS3WAT1</accession>
<dbReference type="CDD" id="cd04301">
    <property type="entry name" value="NAT_SF"/>
    <property type="match status" value="1"/>
</dbReference>
<dbReference type="Proteomes" id="UP000670947">
    <property type="component" value="Unassembled WGS sequence"/>
</dbReference>
<sequence>MTSIQERIKQNMVAMRERMSGVCPRIVFERTPRAIRHESDLPHPVYNRVLAYSGTSPEDVLDDVGRFAKRYRARKVPFTWLTWPHEPGAASLAEALAAHGLDKVDEVSGMSLSLAGWTYEGPAIPGFTVRPIRTRAEMAWFREIVPDRFGFHGEAADVLVRINEAAAMGRHPAFRHYVGFADGRPAAAATAFRDGETIGIYNVATLDGYRRRGLGTALTAHALREGQAAGARLAVLQSSRMGEGVYRSLGFGADVAIGVYLG</sequence>
<dbReference type="EMBL" id="JAGGDJ010000009">
    <property type="protein sequence ID" value="MBO7745403.1"/>
    <property type="molecule type" value="Genomic_DNA"/>
</dbReference>
<dbReference type="InterPro" id="IPR000182">
    <property type="entry name" value="GNAT_dom"/>
</dbReference>
<feature type="domain" description="N-acetyltransferase" evidence="1">
    <location>
        <begin position="127"/>
        <end position="262"/>
    </location>
</feature>
<reference evidence="2 3" key="1">
    <citation type="submission" date="2021-03" db="EMBL/GenBank/DDBJ databases">
        <title>Paenibacillus artemisicola MWE-103 whole genome sequence.</title>
        <authorList>
            <person name="Ham Y.J."/>
        </authorList>
    </citation>
    <scope>NUCLEOTIDE SEQUENCE [LARGE SCALE GENOMIC DNA]</scope>
    <source>
        <strain evidence="2 3">MWE-103</strain>
    </source>
</reference>